<dbReference type="InterPro" id="IPR025669">
    <property type="entry name" value="AAA_dom"/>
</dbReference>
<dbReference type="RefSeq" id="WP_035125750.1">
    <property type="nucleotide sequence ID" value="NZ_JRHH01000003.1"/>
</dbReference>
<dbReference type="FunFam" id="3.40.50.300:FF:000527">
    <property type="entry name" value="Tyrosine-protein kinase etk"/>
    <property type="match status" value="1"/>
</dbReference>
<evidence type="ECO:0000313" key="20">
    <source>
        <dbReference type="EMBL" id="KGD68131.1"/>
    </source>
</evidence>
<dbReference type="STRING" id="1453498.LG45_07485"/>
<dbReference type="PANTHER" id="PTHR32309:SF13">
    <property type="entry name" value="FERRIC ENTEROBACTIN TRANSPORT PROTEIN FEPE"/>
    <property type="match status" value="1"/>
</dbReference>
<evidence type="ECO:0000256" key="2">
    <source>
        <dbReference type="ARBA" id="ARBA00007316"/>
    </source>
</evidence>
<dbReference type="AlphaFoldDB" id="A0A095SU10"/>
<dbReference type="GO" id="GO:0042802">
    <property type="term" value="F:identical protein binding"/>
    <property type="evidence" value="ECO:0007669"/>
    <property type="project" value="UniProtKB-ARBA"/>
</dbReference>
<dbReference type="GO" id="GO:0005886">
    <property type="term" value="C:plasma membrane"/>
    <property type="evidence" value="ECO:0007669"/>
    <property type="project" value="UniProtKB-SubCell"/>
</dbReference>
<evidence type="ECO:0000259" key="19">
    <source>
        <dbReference type="Pfam" id="PF13807"/>
    </source>
</evidence>
<keyword evidence="9" id="KW-0547">Nucleotide-binding</keyword>
<reference evidence="20 21" key="1">
    <citation type="submission" date="2014-09" db="EMBL/GenBank/DDBJ databases">
        <title>Whole Genome Shotgun of Flavobacterium aquatile LMG 4008.</title>
        <authorList>
            <person name="Gale A.N."/>
            <person name="Pipes S.E."/>
            <person name="Newman J.D."/>
        </authorList>
    </citation>
    <scope>NUCLEOTIDE SEQUENCE [LARGE SCALE GENOMIC DNA]</scope>
    <source>
        <strain evidence="20 21">LMG 4008</strain>
    </source>
</reference>
<proteinExistence type="inferred from homology"/>
<keyword evidence="5" id="KW-1003">Cell membrane</keyword>
<dbReference type="GO" id="GO:0004715">
    <property type="term" value="F:non-membrane spanning protein tyrosine kinase activity"/>
    <property type="evidence" value="ECO:0007669"/>
    <property type="project" value="UniProtKB-EC"/>
</dbReference>
<keyword evidence="8 16" id="KW-0812">Transmembrane</keyword>
<keyword evidence="7" id="KW-0808">Transferase</keyword>
<dbReference type="EC" id="2.7.10.2" evidence="4"/>
<dbReference type="eggNOG" id="COG3206">
    <property type="taxonomic scope" value="Bacteria"/>
</dbReference>
<gene>
    <name evidence="20" type="ORF">LG45_07485</name>
</gene>
<protein>
    <recommendedName>
        <fullName evidence="4">non-specific protein-tyrosine kinase</fullName>
        <ecNumber evidence="4">2.7.10.2</ecNumber>
    </recommendedName>
</protein>
<keyword evidence="21" id="KW-1185">Reference proteome</keyword>
<feature type="domain" description="Polysaccharide chain length determinant N-terminal" evidence="17">
    <location>
        <begin position="34"/>
        <end position="115"/>
    </location>
</feature>
<name>A0A095SU10_9FLAO</name>
<dbReference type="InterPro" id="IPR003856">
    <property type="entry name" value="LPS_length_determ_N"/>
</dbReference>
<comment type="catalytic activity">
    <reaction evidence="15">
        <text>L-tyrosyl-[protein] + ATP = O-phospho-L-tyrosyl-[protein] + ADP + H(+)</text>
        <dbReference type="Rhea" id="RHEA:10596"/>
        <dbReference type="Rhea" id="RHEA-COMP:10136"/>
        <dbReference type="Rhea" id="RHEA-COMP:20101"/>
        <dbReference type="ChEBI" id="CHEBI:15378"/>
        <dbReference type="ChEBI" id="CHEBI:30616"/>
        <dbReference type="ChEBI" id="CHEBI:46858"/>
        <dbReference type="ChEBI" id="CHEBI:61978"/>
        <dbReference type="ChEBI" id="CHEBI:456216"/>
        <dbReference type="EC" id="2.7.10.2"/>
    </reaction>
</comment>
<evidence type="ECO:0000256" key="12">
    <source>
        <dbReference type="ARBA" id="ARBA00022989"/>
    </source>
</evidence>
<dbReference type="Proteomes" id="UP000029554">
    <property type="component" value="Unassembled WGS sequence"/>
</dbReference>
<feature type="domain" description="Tyrosine-protein kinase G-rich" evidence="19">
    <location>
        <begin position="453"/>
        <end position="523"/>
    </location>
</feature>
<comment type="caution">
    <text evidence="20">The sequence shown here is derived from an EMBL/GenBank/DDBJ whole genome shotgun (WGS) entry which is preliminary data.</text>
</comment>
<dbReference type="GO" id="GO:0005524">
    <property type="term" value="F:ATP binding"/>
    <property type="evidence" value="ECO:0007669"/>
    <property type="project" value="UniProtKB-KW"/>
</dbReference>
<keyword evidence="6" id="KW-0997">Cell inner membrane</keyword>
<evidence type="ECO:0000256" key="11">
    <source>
        <dbReference type="ARBA" id="ARBA00022840"/>
    </source>
</evidence>
<evidence type="ECO:0000256" key="9">
    <source>
        <dbReference type="ARBA" id="ARBA00022741"/>
    </source>
</evidence>
<dbReference type="NCBIfam" id="TIGR01007">
    <property type="entry name" value="eps_fam"/>
    <property type="match status" value="1"/>
</dbReference>
<dbReference type="EMBL" id="JRHH01000003">
    <property type="protein sequence ID" value="KGD68131.1"/>
    <property type="molecule type" value="Genomic_DNA"/>
</dbReference>
<evidence type="ECO:0000256" key="6">
    <source>
        <dbReference type="ARBA" id="ARBA00022519"/>
    </source>
</evidence>
<evidence type="ECO:0000256" key="5">
    <source>
        <dbReference type="ARBA" id="ARBA00022475"/>
    </source>
</evidence>
<keyword evidence="11" id="KW-0067">ATP-binding</keyword>
<evidence type="ECO:0000256" key="3">
    <source>
        <dbReference type="ARBA" id="ARBA00008883"/>
    </source>
</evidence>
<feature type="transmembrane region" description="Helical" evidence="16">
    <location>
        <begin position="32"/>
        <end position="52"/>
    </location>
</feature>
<feature type="transmembrane region" description="Helical" evidence="16">
    <location>
        <begin position="502"/>
        <end position="522"/>
    </location>
</feature>
<evidence type="ECO:0000256" key="7">
    <source>
        <dbReference type="ARBA" id="ARBA00022679"/>
    </source>
</evidence>
<dbReference type="eggNOG" id="COG0489">
    <property type="taxonomic scope" value="Bacteria"/>
</dbReference>
<comment type="similarity">
    <text evidence="3">Belongs to the etk/wzc family.</text>
</comment>
<keyword evidence="12 16" id="KW-1133">Transmembrane helix</keyword>
<evidence type="ECO:0000256" key="1">
    <source>
        <dbReference type="ARBA" id="ARBA00004429"/>
    </source>
</evidence>
<feature type="domain" description="AAA" evidence="18">
    <location>
        <begin position="590"/>
        <end position="730"/>
    </location>
</feature>
<evidence type="ECO:0000256" key="8">
    <source>
        <dbReference type="ARBA" id="ARBA00022692"/>
    </source>
</evidence>
<evidence type="ECO:0000259" key="18">
    <source>
        <dbReference type="Pfam" id="PF13614"/>
    </source>
</evidence>
<dbReference type="InterPro" id="IPR027417">
    <property type="entry name" value="P-loop_NTPase"/>
</dbReference>
<evidence type="ECO:0000256" key="4">
    <source>
        <dbReference type="ARBA" id="ARBA00011903"/>
    </source>
</evidence>
<evidence type="ECO:0000259" key="17">
    <source>
        <dbReference type="Pfam" id="PF02706"/>
    </source>
</evidence>
<comment type="similarity">
    <text evidence="2">Belongs to the CpsD/CapB family.</text>
</comment>
<evidence type="ECO:0000256" key="16">
    <source>
        <dbReference type="SAM" id="Phobius"/>
    </source>
</evidence>
<evidence type="ECO:0000256" key="13">
    <source>
        <dbReference type="ARBA" id="ARBA00023136"/>
    </source>
</evidence>
<evidence type="ECO:0000256" key="15">
    <source>
        <dbReference type="ARBA" id="ARBA00051245"/>
    </source>
</evidence>
<keyword evidence="14" id="KW-0829">Tyrosine-protein kinase</keyword>
<dbReference type="InterPro" id="IPR005702">
    <property type="entry name" value="Wzc-like_C"/>
</dbReference>
<accession>A0A095SU10</accession>
<dbReference type="Gene3D" id="3.40.50.300">
    <property type="entry name" value="P-loop containing nucleotide triphosphate hydrolases"/>
    <property type="match status" value="1"/>
</dbReference>
<organism evidence="20 21">
    <name type="scientific">Flavobacterium aquatile LMG 4008 = ATCC 11947</name>
    <dbReference type="NCBI Taxonomy" id="1453498"/>
    <lineage>
        <taxon>Bacteria</taxon>
        <taxon>Pseudomonadati</taxon>
        <taxon>Bacteroidota</taxon>
        <taxon>Flavobacteriia</taxon>
        <taxon>Flavobacteriales</taxon>
        <taxon>Flavobacteriaceae</taxon>
        <taxon>Flavobacterium</taxon>
    </lineage>
</organism>
<keyword evidence="13 16" id="KW-0472">Membrane</keyword>
<dbReference type="Pfam" id="PF13614">
    <property type="entry name" value="AAA_31"/>
    <property type="match status" value="1"/>
</dbReference>
<dbReference type="PANTHER" id="PTHR32309">
    <property type="entry name" value="TYROSINE-PROTEIN KINASE"/>
    <property type="match status" value="1"/>
</dbReference>
<dbReference type="CDD" id="cd05387">
    <property type="entry name" value="BY-kinase"/>
    <property type="match status" value="1"/>
</dbReference>
<dbReference type="OrthoDB" id="9794577at2"/>
<evidence type="ECO:0000313" key="21">
    <source>
        <dbReference type="Proteomes" id="UP000029554"/>
    </source>
</evidence>
<evidence type="ECO:0000256" key="10">
    <source>
        <dbReference type="ARBA" id="ARBA00022777"/>
    </source>
</evidence>
<comment type="subcellular location">
    <subcellularLocation>
        <location evidence="1">Cell inner membrane</location>
        <topology evidence="1">Multi-pass membrane protein</topology>
    </subcellularLocation>
</comment>
<keyword evidence="10 20" id="KW-0418">Kinase</keyword>
<dbReference type="Pfam" id="PF02706">
    <property type="entry name" value="Wzz"/>
    <property type="match status" value="1"/>
</dbReference>
<evidence type="ECO:0000256" key="14">
    <source>
        <dbReference type="ARBA" id="ARBA00023137"/>
    </source>
</evidence>
<dbReference type="InterPro" id="IPR050445">
    <property type="entry name" value="Bact_polysacc_biosynth/exp"/>
</dbReference>
<dbReference type="SUPFAM" id="SSF52540">
    <property type="entry name" value="P-loop containing nucleoside triphosphate hydrolases"/>
    <property type="match status" value="1"/>
</dbReference>
<dbReference type="InterPro" id="IPR032807">
    <property type="entry name" value="GNVR"/>
</dbReference>
<sequence length="794" mass="89646">MKNTIYNDESGTTQDNFTPDFSIREELDKYLFYWRWFVFSVLLSFVLGYVYLRYTTPIYSASTTVLVKDDKKGGLASEFSGLSEIGLLGKSKSNVDNEIEILKSRTLIKKTIKDLRLNYTYIREGIVKTGEVYKEADVIIDFTTTIDEGKIRTKTVKIEGISSTKFNLFGSDGKSMGTFNYNQTISLEDGKLTVVKNPRIESSKRSNEFSLVCIIYPVHRVVPKYTRGLSVALVGKNTSVLQLTFQDPVPQRAEDFLNALVTLYNNDAIADKNLVSEKTSDFIANRLQLITEELTVVEKDVESFKKSNNLTDIPSESVMYLENSSMYEKSIIDTQIQQNVIASIINFFKNSTTTDLIPANLITGESDANGLIEQYNKLVLDRNRVSKGATNLNPVVANLDQQIKSLKVNVSQSLMRLQSNLEIKRRNLNNQDNLLSGKKKAVPTLERKFRVIDRQQKVKEELYLYLLQKREETALSLAATENNAKVIDVAEASNIPVSPKRASVFLMAFVFGLLLPFIVIYIKDLLNTKIKTRLELDKRLQIPFLGDIPRSESHEEMMNTNSRSSSAEAIRIVRTNLEFMLSKVAPGKAKTIFVTSTIPGEGKTFVSVNVAGTIALSGKKVLLIGLDVRNPKLAEYLPINPKGVTNYLSGKEVDLDSLITPLKNYKNFDVLSSGIIPPNPVELLMDDRITKMFDELKSRYDYIIVDTAPVSLVTDTILVANNADAFIYVVRANYLDRRMLRIPEMFYNEKKLPNMSMVLNDTKLTNKGYGYGYGYGYGNENETKKPWYKSLFGI</sequence>
<dbReference type="Pfam" id="PF13807">
    <property type="entry name" value="GNVR"/>
    <property type="match status" value="1"/>
</dbReference>